<dbReference type="Pfam" id="PF14234">
    <property type="entry name" value="DUF4336"/>
    <property type="match status" value="1"/>
</dbReference>
<proteinExistence type="predicted"/>
<dbReference type="SUPFAM" id="SSF56281">
    <property type="entry name" value="Metallo-hydrolase/oxidoreductase"/>
    <property type="match status" value="1"/>
</dbReference>
<comment type="caution">
    <text evidence="1">The sequence shown here is derived from an EMBL/GenBank/DDBJ whole genome shotgun (WGS) entry which is preliminary data.</text>
</comment>
<dbReference type="AlphaFoldDB" id="A0A5D0RN30"/>
<keyword evidence="2" id="KW-1185">Reference proteome</keyword>
<accession>A0A5D0RN30</accession>
<evidence type="ECO:0000313" key="2">
    <source>
        <dbReference type="Proteomes" id="UP000322080"/>
    </source>
</evidence>
<dbReference type="RefSeq" id="WP_148377119.1">
    <property type="nucleotide sequence ID" value="NZ_VSIY01000004.1"/>
</dbReference>
<reference evidence="1 2" key="1">
    <citation type="submission" date="2019-08" db="EMBL/GenBank/DDBJ databases">
        <title>Identification of a novel species of the genus Boseongicola.</title>
        <authorList>
            <person name="Zhang X.-Q."/>
        </authorList>
    </citation>
    <scope>NUCLEOTIDE SEQUENCE [LARGE SCALE GENOMIC DNA]</scope>
    <source>
        <strain evidence="1 2">HY14</strain>
    </source>
</reference>
<dbReference type="PANTHER" id="PTHR33835:SF1">
    <property type="entry name" value="METALLO-BETA-LACTAMASE DOMAIN-CONTAINING PROTEIN"/>
    <property type="match status" value="1"/>
</dbReference>
<gene>
    <name evidence="1" type="ORF">FVF75_06460</name>
</gene>
<dbReference type="EMBL" id="VSIY01000004">
    <property type="protein sequence ID" value="TYB82356.1"/>
    <property type="molecule type" value="Genomic_DNA"/>
</dbReference>
<evidence type="ECO:0000313" key="1">
    <source>
        <dbReference type="EMBL" id="TYB82356.1"/>
    </source>
</evidence>
<name>A0A5D0RN30_9RHOB</name>
<dbReference type="Proteomes" id="UP000322080">
    <property type="component" value="Unassembled WGS sequence"/>
</dbReference>
<dbReference type="PANTHER" id="PTHR33835">
    <property type="entry name" value="YALI0C07656P"/>
    <property type="match status" value="1"/>
</dbReference>
<protein>
    <submittedName>
        <fullName evidence="1">DUF4336 domain-containing protein</fullName>
    </submittedName>
</protein>
<organism evidence="1 2">
    <name type="scientific">Maritimibacter fusiformis</name>
    <dbReference type="NCBI Taxonomy" id="2603819"/>
    <lineage>
        <taxon>Bacteria</taxon>
        <taxon>Pseudomonadati</taxon>
        <taxon>Pseudomonadota</taxon>
        <taxon>Alphaproteobacteria</taxon>
        <taxon>Rhodobacterales</taxon>
        <taxon>Roseobacteraceae</taxon>
        <taxon>Maritimibacter</taxon>
    </lineage>
</organism>
<dbReference type="InterPro" id="IPR036866">
    <property type="entry name" value="RibonucZ/Hydroxyglut_hydro"/>
</dbReference>
<dbReference type="InterPro" id="IPR025638">
    <property type="entry name" value="DUF4336"/>
</dbReference>
<sequence>MLKSFGPDIWLADGATVSVAGFRYPTRMAVIRPPDAGLLIWSPVALTGALRAEVDMLGKVCHIVAPNSLHHLFVPDWAAAWPDALIHAAPGLRGKRPDIAFHAELGDTPDPGWAGVVDQVVIPGNRITTEVLFFHRPSATVLVTDLIQHFPKGWHKGWRAVVARLDLMVAPEPSVPRKFRLAFTDRRAARVAVARVLDWPAERLVMAHGAPVERGGGEVLARAFGWLGR</sequence>